<keyword evidence="1" id="KW-0472">Membrane</keyword>
<organism evidence="2 3">
    <name type="scientific">Acidimangrovimonas pyrenivorans</name>
    <dbReference type="NCBI Taxonomy" id="2030798"/>
    <lineage>
        <taxon>Bacteria</taxon>
        <taxon>Pseudomonadati</taxon>
        <taxon>Pseudomonadota</taxon>
        <taxon>Alphaproteobacteria</taxon>
        <taxon>Rhodobacterales</taxon>
        <taxon>Paracoccaceae</taxon>
        <taxon>Acidimangrovimonas</taxon>
    </lineage>
</organism>
<keyword evidence="3" id="KW-1185">Reference proteome</keyword>
<keyword evidence="1" id="KW-0812">Transmembrane</keyword>
<feature type="transmembrane region" description="Helical" evidence="1">
    <location>
        <begin position="37"/>
        <end position="55"/>
    </location>
</feature>
<accession>A0ABV7AME9</accession>
<evidence type="ECO:0000256" key="1">
    <source>
        <dbReference type="SAM" id="Phobius"/>
    </source>
</evidence>
<dbReference type="RefSeq" id="WP_377835333.1">
    <property type="nucleotide sequence ID" value="NZ_JBHRSK010000019.1"/>
</dbReference>
<evidence type="ECO:0000313" key="2">
    <source>
        <dbReference type="EMBL" id="MFC2970404.1"/>
    </source>
</evidence>
<proteinExistence type="predicted"/>
<dbReference type="Proteomes" id="UP001595443">
    <property type="component" value="Unassembled WGS sequence"/>
</dbReference>
<evidence type="ECO:0000313" key="3">
    <source>
        <dbReference type="Proteomes" id="UP001595443"/>
    </source>
</evidence>
<comment type="caution">
    <text evidence="2">The sequence shown here is derived from an EMBL/GenBank/DDBJ whole genome shotgun (WGS) entry which is preliminary data.</text>
</comment>
<evidence type="ECO:0008006" key="4">
    <source>
        <dbReference type="Google" id="ProtNLM"/>
    </source>
</evidence>
<protein>
    <recommendedName>
        <fullName evidence="4">PH domain-containing protein</fullName>
    </recommendedName>
</protein>
<dbReference type="EMBL" id="JBHRSK010000019">
    <property type="protein sequence ID" value="MFC2970404.1"/>
    <property type="molecule type" value="Genomic_DNA"/>
</dbReference>
<sequence>MSTPDGWEGILEPGEKILWQGRPDGNLHVPRIEPARLLFGLVFLGFALFWTFGAARSATGDGVMGVVFPALGLPFVVVGANMAGGSFLWQAYLRRHSWYTLTDRHAFVATSVLGRRSLRSWRIDPATIVDFEDGALGSVYFTGSRQAQDRRRGGFEYIAEAPRVLDLVRRVQRGQA</sequence>
<gene>
    <name evidence="2" type="ORF">ACFOES_20085</name>
</gene>
<feature type="transmembrane region" description="Helical" evidence="1">
    <location>
        <begin position="67"/>
        <end position="89"/>
    </location>
</feature>
<name>A0ABV7AME9_9RHOB</name>
<reference evidence="3" key="1">
    <citation type="journal article" date="2019" name="Int. J. Syst. Evol. Microbiol.">
        <title>The Global Catalogue of Microorganisms (GCM) 10K type strain sequencing project: providing services to taxonomists for standard genome sequencing and annotation.</title>
        <authorList>
            <consortium name="The Broad Institute Genomics Platform"/>
            <consortium name="The Broad Institute Genome Sequencing Center for Infectious Disease"/>
            <person name="Wu L."/>
            <person name="Ma J."/>
        </authorList>
    </citation>
    <scope>NUCLEOTIDE SEQUENCE [LARGE SCALE GENOMIC DNA]</scope>
    <source>
        <strain evidence="3">KCTC 62192</strain>
    </source>
</reference>
<keyword evidence="1" id="KW-1133">Transmembrane helix</keyword>